<feature type="domain" description="Glycosyl transferase family 1" evidence="2">
    <location>
        <begin position="213"/>
        <end position="381"/>
    </location>
</feature>
<dbReference type="Proteomes" id="UP000232673">
    <property type="component" value="Unassembled WGS sequence"/>
</dbReference>
<organism evidence="3 4">
    <name type="scientific">Salegentibacter salinarum</name>
    <dbReference type="NCBI Taxonomy" id="447422"/>
    <lineage>
        <taxon>Bacteria</taxon>
        <taxon>Pseudomonadati</taxon>
        <taxon>Bacteroidota</taxon>
        <taxon>Flavobacteriia</taxon>
        <taxon>Flavobacteriales</taxon>
        <taxon>Flavobacteriaceae</taxon>
        <taxon>Salegentibacter</taxon>
    </lineage>
</organism>
<keyword evidence="4" id="KW-1185">Reference proteome</keyword>
<evidence type="ECO:0000259" key="2">
    <source>
        <dbReference type="Pfam" id="PF00534"/>
    </source>
</evidence>
<gene>
    <name evidence="3" type="ORF">APR41_15800</name>
</gene>
<dbReference type="GO" id="GO:0009103">
    <property type="term" value="P:lipopolysaccharide biosynthetic process"/>
    <property type="evidence" value="ECO:0007669"/>
    <property type="project" value="TreeGrafter"/>
</dbReference>
<evidence type="ECO:0000313" key="4">
    <source>
        <dbReference type="Proteomes" id="UP000232673"/>
    </source>
</evidence>
<evidence type="ECO:0000313" key="3">
    <source>
        <dbReference type="EMBL" id="PKD19677.1"/>
    </source>
</evidence>
<dbReference type="Pfam" id="PF00534">
    <property type="entry name" value="Glycos_transf_1"/>
    <property type="match status" value="1"/>
</dbReference>
<dbReference type="InterPro" id="IPR001296">
    <property type="entry name" value="Glyco_trans_1"/>
</dbReference>
<dbReference type="AlphaFoldDB" id="A0A2N0TY51"/>
<name>A0A2N0TY51_9FLAO</name>
<comment type="caution">
    <text evidence="3">The sequence shown here is derived from an EMBL/GenBank/DDBJ whole genome shotgun (WGS) entry which is preliminary data.</text>
</comment>
<dbReference type="SUPFAM" id="SSF53756">
    <property type="entry name" value="UDP-Glycosyltransferase/glycogen phosphorylase"/>
    <property type="match status" value="1"/>
</dbReference>
<accession>A0A2N0TY51</accession>
<proteinExistence type="predicted"/>
<dbReference type="EMBL" id="LKTS01000011">
    <property type="protein sequence ID" value="PKD19677.1"/>
    <property type="molecule type" value="Genomic_DNA"/>
</dbReference>
<protein>
    <submittedName>
        <fullName evidence="3">Glycosyl transferase family 1</fullName>
    </submittedName>
</protein>
<evidence type="ECO:0000256" key="1">
    <source>
        <dbReference type="ARBA" id="ARBA00022679"/>
    </source>
</evidence>
<dbReference type="OrthoDB" id="9790710at2"/>
<keyword evidence="1 3" id="KW-0808">Transferase</keyword>
<dbReference type="STRING" id="447422.SAMN05660903_03185"/>
<reference evidence="3 4" key="1">
    <citation type="submission" date="2015-10" db="EMBL/GenBank/DDBJ databases">
        <title>Draft genome sequence of Salegentibacter salinarum KCTC 12975.</title>
        <authorList>
            <person name="Lin W."/>
            <person name="Zheng Q."/>
        </authorList>
    </citation>
    <scope>NUCLEOTIDE SEQUENCE [LARGE SCALE GENOMIC DNA]</scope>
    <source>
        <strain evidence="3 4">KCTC 12975</strain>
    </source>
</reference>
<dbReference type="Gene3D" id="3.40.50.2000">
    <property type="entry name" value="Glycogen Phosphorylase B"/>
    <property type="match status" value="2"/>
</dbReference>
<dbReference type="PANTHER" id="PTHR46401:SF2">
    <property type="entry name" value="GLYCOSYLTRANSFERASE WBBK-RELATED"/>
    <property type="match status" value="1"/>
</dbReference>
<dbReference type="GO" id="GO:0016757">
    <property type="term" value="F:glycosyltransferase activity"/>
    <property type="evidence" value="ECO:0007669"/>
    <property type="project" value="InterPro"/>
</dbReference>
<dbReference type="PANTHER" id="PTHR46401">
    <property type="entry name" value="GLYCOSYLTRANSFERASE WBBK-RELATED"/>
    <property type="match status" value="1"/>
</dbReference>
<sequence length="413" mass="46858">MRLLHAIDNMNPERGGVCQAVRTVISGLSEYEVANEVVCVNSPDEDFILKSDFKVYALGPSDKFWSYSAKLMPWLRKNFSEYDAIIVHGLWQYPSYAFEKIRKELEGRGDFRQNLPKLHVMPHGMLDPYFQTAPDRKLKAIRNKIYWELIERKIVNNADAILFTCETECLMARIPFKPYHPKEEIVVGLGVEAPPEFIPEMKVSFKEQCKGIENNDYVLFLSRIHEKKGVDILVEAYADLLNNGGKAKISASKIPKLVIAGPGLASEYGKKVQNIINHNPALKENVFLPGMLSGDAKWGAFYGCEAFILPSHQENFGIAIVEAMACRKPVLITNKVNIWREILNSDAGFVEDDTLIGVSNLLERWWALDKERKDDMAKNAKINFEEKFAISKASSRLFEVLSKSLTNMEGVDF</sequence>